<name>A0A431U155_9BACT</name>
<dbReference type="InterPro" id="IPR038692">
    <property type="entry name" value="Cthe_2751_sf"/>
</dbReference>
<gene>
    <name evidence="2" type="ORF">EJV47_14675</name>
</gene>
<dbReference type="Proteomes" id="UP000282184">
    <property type="component" value="Unassembled WGS sequence"/>
</dbReference>
<comment type="caution">
    <text evidence="2">The sequence shown here is derived from an EMBL/GenBank/DDBJ whole genome shotgun (WGS) entry which is preliminary data.</text>
</comment>
<keyword evidence="3" id="KW-1185">Reference proteome</keyword>
<feature type="domain" description="DUF5071" evidence="1">
    <location>
        <begin position="12"/>
        <end position="129"/>
    </location>
</feature>
<dbReference type="OrthoDB" id="1846249at2"/>
<dbReference type="Gene3D" id="1.25.40.750">
    <property type="entry name" value="Domain of unknown function DUF5071"/>
    <property type="match status" value="1"/>
</dbReference>
<dbReference type="AlphaFoldDB" id="A0A431U155"/>
<evidence type="ECO:0000313" key="2">
    <source>
        <dbReference type="EMBL" id="RTQ48840.1"/>
    </source>
</evidence>
<sequence>MSTEPLDPQRIVPVNRLDDAAAANLRRADKAAVLAQAGPLLQWLQDINWPVAAEVAEVLRPYTNDIKDELLEVLRGDDDAWKYWCIIYLIRNAPVPRLHDELLAELRRLVERPAPGEPEEGVTRVAKAVWEEWTAKHAAHPSA</sequence>
<dbReference type="Pfam" id="PF16804">
    <property type="entry name" value="DUF5071"/>
    <property type="match status" value="1"/>
</dbReference>
<dbReference type="EMBL" id="RXOF01000008">
    <property type="protein sequence ID" value="RTQ48840.1"/>
    <property type="molecule type" value="Genomic_DNA"/>
</dbReference>
<organism evidence="2 3">
    <name type="scientific">Hymenobacter gummosus</name>
    <dbReference type="NCBI Taxonomy" id="1776032"/>
    <lineage>
        <taxon>Bacteria</taxon>
        <taxon>Pseudomonadati</taxon>
        <taxon>Bacteroidota</taxon>
        <taxon>Cytophagia</taxon>
        <taxon>Cytophagales</taxon>
        <taxon>Hymenobacteraceae</taxon>
        <taxon>Hymenobacter</taxon>
    </lineage>
</organism>
<protein>
    <submittedName>
        <fullName evidence="2">DUF5071 domain-containing protein</fullName>
    </submittedName>
</protein>
<evidence type="ECO:0000313" key="3">
    <source>
        <dbReference type="Proteomes" id="UP000282184"/>
    </source>
</evidence>
<evidence type="ECO:0000259" key="1">
    <source>
        <dbReference type="Pfam" id="PF16804"/>
    </source>
</evidence>
<dbReference type="RefSeq" id="WP_126693917.1">
    <property type="nucleotide sequence ID" value="NZ_RXOF01000008.1"/>
</dbReference>
<accession>A0A431U155</accession>
<proteinExistence type="predicted"/>
<dbReference type="InterPro" id="IPR031837">
    <property type="entry name" value="DUF5071"/>
</dbReference>
<reference evidence="2 3" key="1">
    <citation type="submission" date="2018-12" db="EMBL/GenBank/DDBJ databases">
        <title>Hymenobacter gummosus sp. nov., isolated from a spring.</title>
        <authorList>
            <person name="Nie L."/>
        </authorList>
    </citation>
    <scope>NUCLEOTIDE SEQUENCE [LARGE SCALE GENOMIC DNA]</scope>
    <source>
        <strain evidence="2 3">KCTC 52166</strain>
    </source>
</reference>